<dbReference type="GO" id="GO:0046933">
    <property type="term" value="F:proton-transporting ATP synthase activity, rotational mechanism"/>
    <property type="evidence" value="ECO:0007669"/>
    <property type="project" value="InterPro"/>
</dbReference>
<dbReference type="InterPro" id="IPR003593">
    <property type="entry name" value="AAA+_ATPase"/>
</dbReference>
<evidence type="ECO:0000256" key="6">
    <source>
        <dbReference type="ARBA" id="ARBA00022741"/>
    </source>
</evidence>
<dbReference type="CDD" id="cd18115">
    <property type="entry name" value="ATP-synt_F1_beta_N"/>
    <property type="match status" value="1"/>
</dbReference>
<keyword evidence="6 18" id="KW-0547">Nucleotide-binding</keyword>
<dbReference type="Pfam" id="PF00006">
    <property type="entry name" value="ATP-synt_ab"/>
    <property type="match status" value="1"/>
</dbReference>
<evidence type="ECO:0000256" key="9">
    <source>
        <dbReference type="ARBA" id="ARBA00022840"/>
    </source>
</evidence>
<evidence type="ECO:0000256" key="13">
    <source>
        <dbReference type="ARBA" id="ARBA00023128"/>
    </source>
</evidence>
<evidence type="ECO:0000256" key="3">
    <source>
        <dbReference type="ARBA" id="ARBA00008936"/>
    </source>
</evidence>
<dbReference type="GO" id="GO:0005524">
    <property type="term" value="F:ATP binding"/>
    <property type="evidence" value="ECO:0007669"/>
    <property type="project" value="UniProtKB-KW"/>
</dbReference>
<evidence type="ECO:0000256" key="14">
    <source>
        <dbReference type="ARBA" id="ARBA00023136"/>
    </source>
</evidence>
<dbReference type="FunFam" id="3.40.50.300:FF:000026">
    <property type="entry name" value="ATP synthase subunit beta"/>
    <property type="match status" value="1"/>
</dbReference>
<evidence type="ECO:0000256" key="12">
    <source>
        <dbReference type="ARBA" id="ARBA00023065"/>
    </source>
</evidence>
<dbReference type="Gene3D" id="2.40.10.170">
    <property type="match status" value="1"/>
</dbReference>
<dbReference type="PROSITE" id="PS00152">
    <property type="entry name" value="ATPASE_ALPHA_BETA"/>
    <property type="match status" value="1"/>
</dbReference>
<dbReference type="InterPro" id="IPR017938">
    <property type="entry name" value="Riboflavin_synthase-like_b-brl"/>
</dbReference>
<dbReference type="InterPro" id="IPR005722">
    <property type="entry name" value="ATP_synth_F1_bsu"/>
</dbReference>
<evidence type="ECO:0000313" key="21">
    <source>
        <dbReference type="Proteomes" id="UP000525078"/>
    </source>
</evidence>
<dbReference type="SUPFAM" id="SSF63380">
    <property type="entry name" value="Riboflavin synthase domain-like"/>
    <property type="match status" value="1"/>
</dbReference>
<keyword evidence="9 18" id="KW-0067">ATP-binding</keyword>
<keyword evidence="5" id="KW-0813">Transport</keyword>
<dbReference type="CDD" id="cd18110">
    <property type="entry name" value="ATP-synt_F1_beta_C"/>
    <property type="match status" value="1"/>
</dbReference>
<dbReference type="InterPro" id="IPR024034">
    <property type="entry name" value="ATPase_F1/V1_b/a_C"/>
</dbReference>
<dbReference type="PROSITE" id="PS51384">
    <property type="entry name" value="FAD_FR"/>
    <property type="match status" value="1"/>
</dbReference>
<dbReference type="PRINTS" id="PR00410">
    <property type="entry name" value="PHEHYDRXLASE"/>
</dbReference>
<dbReference type="GO" id="GO:0016491">
    <property type="term" value="F:oxidoreductase activity"/>
    <property type="evidence" value="ECO:0007669"/>
    <property type="project" value="InterPro"/>
</dbReference>
<comment type="function">
    <text evidence="1">Mitochondrial membrane ATP synthase (F(1)F(0) ATP synthase or Complex V) produces ATP from ADP in the presence of a proton gradient across the membrane which is generated by electron transport complexes of the respiratory chain. F-type ATPases consist of two structural domains, F(1) - containing the extramembraneous catalytic core, and F(0) - containing the membrane proton channel, linked together by a central stalk and a peripheral stalk. During catalysis, ATP synthesis in the catalytic domain of F(1) is coupled via a rotary mechanism of the central stalk subunits to proton translocation. Subunits alpha and beta form the catalytic core in F(1). Rotation of the central stalk against the surrounding alpha(3)beta(3) subunits leads to hydrolysis of ATP in three separate catalytic sites on the beta subunits.</text>
</comment>
<dbReference type="SUPFAM" id="SSF47917">
    <property type="entry name" value="C-terminal domain of alpha and beta subunits of F1 ATP synthase"/>
    <property type="match status" value="1"/>
</dbReference>
<feature type="domain" description="FAD-binding FR-type" evidence="19">
    <location>
        <begin position="590"/>
        <end position="695"/>
    </location>
</feature>
<dbReference type="InterPro" id="IPR055190">
    <property type="entry name" value="ATP-synt_VA_C"/>
</dbReference>
<name>A0A7J6DXU4_CANSA</name>
<keyword evidence="11" id="KW-1278">Translocase</keyword>
<comment type="subunit">
    <text evidence="18">F-type ATPases have 2 components, CF(1) - the catalytic core - and CF(0) - the membrane proton channel. CF(1) and CF(0) have multiple subunits.</text>
</comment>
<dbReference type="Proteomes" id="UP000525078">
    <property type="component" value="Unassembled WGS sequence"/>
</dbReference>
<dbReference type="GO" id="GO:0045259">
    <property type="term" value="C:proton-transporting ATP synthase complex"/>
    <property type="evidence" value="ECO:0007669"/>
    <property type="project" value="UniProtKB-KW"/>
</dbReference>
<dbReference type="Gene3D" id="2.40.30.10">
    <property type="entry name" value="Translation factors"/>
    <property type="match status" value="1"/>
</dbReference>
<keyword evidence="10" id="KW-0809">Transit peptide</keyword>
<dbReference type="InterPro" id="IPR004100">
    <property type="entry name" value="ATPase_F1/V1/A1_a/bsu_N"/>
</dbReference>
<comment type="caution">
    <text evidence="20">The sequence shown here is derived from an EMBL/GenBank/DDBJ whole genome shotgun (WGS) entry which is preliminary data.</text>
</comment>
<keyword evidence="15 18" id="KW-0139">CF(1)</keyword>
<comment type="subunit">
    <text evidence="4">F-type ATPases have 2 components, CF(1) - the catalytic core - and CF(0) - the membrane proton channel. CF(1) has five subunits: alpha(3), beta(3), gamma(1), delta(1), epsilon(1). CF(0) has three main subunits: a, b and c.</text>
</comment>
<proteinExistence type="inferred from homology"/>
<evidence type="ECO:0000256" key="10">
    <source>
        <dbReference type="ARBA" id="ARBA00022946"/>
    </source>
</evidence>
<evidence type="ECO:0000313" key="20">
    <source>
        <dbReference type="EMBL" id="KAF4350963.1"/>
    </source>
</evidence>
<dbReference type="NCBIfam" id="TIGR01039">
    <property type="entry name" value="atpD"/>
    <property type="match status" value="1"/>
</dbReference>
<dbReference type="InterPro" id="IPR027417">
    <property type="entry name" value="P-loop_NTPase"/>
</dbReference>
<evidence type="ECO:0000256" key="16">
    <source>
        <dbReference type="ARBA" id="ARBA00023310"/>
    </source>
</evidence>
<dbReference type="Pfam" id="PF22919">
    <property type="entry name" value="ATP-synt_VA_C"/>
    <property type="match status" value="1"/>
</dbReference>
<gene>
    <name evidence="20" type="ORF">F8388_021670</name>
</gene>
<dbReference type="GO" id="GO:0005743">
    <property type="term" value="C:mitochondrial inner membrane"/>
    <property type="evidence" value="ECO:0007669"/>
    <property type="project" value="UniProtKB-SubCell"/>
</dbReference>
<evidence type="ECO:0000256" key="1">
    <source>
        <dbReference type="ARBA" id="ARBA00003086"/>
    </source>
</evidence>
<dbReference type="Pfam" id="PF11421">
    <property type="entry name" value="Synthase_beta"/>
    <property type="match status" value="1"/>
</dbReference>
<comment type="catalytic activity">
    <reaction evidence="17 18">
        <text>ATP + H2O + 4 H(+)(in) = ADP + phosphate + 5 H(+)(out)</text>
        <dbReference type="Rhea" id="RHEA:57720"/>
        <dbReference type="ChEBI" id="CHEBI:15377"/>
        <dbReference type="ChEBI" id="CHEBI:15378"/>
        <dbReference type="ChEBI" id="CHEBI:30616"/>
        <dbReference type="ChEBI" id="CHEBI:43474"/>
        <dbReference type="ChEBI" id="CHEBI:456216"/>
        <dbReference type="EC" id="7.1.2.2"/>
    </reaction>
</comment>
<accession>A0A7J6DXU4</accession>
<dbReference type="Gene3D" id="3.40.50.300">
    <property type="entry name" value="P-loop containing nucleotide triphosphate hydrolases"/>
    <property type="match status" value="1"/>
</dbReference>
<dbReference type="InterPro" id="IPR036121">
    <property type="entry name" value="ATPase_F1/V1/A1_a/bsu_N_sf"/>
</dbReference>
<dbReference type="CDD" id="cd01133">
    <property type="entry name" value="F1-ATPase_beta_CD"/>
    <property type="match status" value="1"/>
</dbReference>
<dbReference type="GO" id="GO:0016887">
    <property type="term" value="F:ATP hydrolysis activity"/>
    <property type="evidence" value="ECO:0007669"/>
    <property type="project" value="InterPro"/>
</dbReference>
<dbReference type="Pfam" id="PF02874">
    <property type="entry name" value="ATP-synt_ab_N"/>
    <property type="match status" value="1"/>
</dbReference>
<dbReference type="InterPro" id="IPR020003">
    <property type="entry name" value="ATPase_a/bsu_AS"/>
</dbReference>
<dbReference type="SUPFAM" id="SSF50615">
    <property type="entry name" value="N-terminal domain of alpha and beta subunits of F1 ATP synthase"/>
    <property type="match status" value="1"/>
</dbReference>
<dbReference type="InterPro" id="IPR001433">
    <property type="entry name" value="OxRdtase_FAD/NAD-bd"/>
</dbReference>
<dbReference type="Pfam" id="PF00175">
    <property type="entry name" value="NAD_binding_1"/>
    <property type="match status" value="1"/>
</dbReference>
<evidence type="ECO:0000256" key="2">
    <source>
        <dbReference type="ARBA" id="ARBA00004273"/>
    </source>
</evidence>
<evidence type="ECO:0000256" key="8">
    <source>
        <dbReference type="ARBA" id="ARBA00022792"/>
    </source>
</evidence>
<evidence type="ECO:0000256" key="4">
    <source>
        <dbReference type="ARBA" id="ARBA00011648"/>
    </source>
</evidence>
<evidence type="ECO:0000256" key="11">
    <source>
        <dbReference type="ARBA" id="ARBA00022967"/>
    </source>
</evidence>
<dbReference type="InterPro" id="IPR000194">
    <property type="entry name" value="ATPase_F1/V1/A1_a/bsu_nucl-bd"/>
</dbReference>
<protein>
    <recommendedName>
        <fullName evidence="18">ATP synthase subunit beta</fullName>
        <ecNumber evidence="18">7.1.2.2</ecNumber>
    </recommendedName>
</protein>
<dbReference type="EMBL" id="JAATIP010000351">
    <property type="protein sequence ID" value="KAF4350963.1"/>
    <property type="molecule type" value="Genomic_DNA"/>
</dbReference>
<dbReference type="InterPro" id="IPR020971">
    <property type="entry name" value="ATP_synth_F1_beta_su"/>
</dbReference>
<dbReference type="Gene3D" id="1.10.10.910">
    <property type="entry name" value="ATP synthase, F1 beta subunit"/>
    <property type="match status" value="1"/>
</dbReference>
<keyword evidence="8" id="KW-0999">Mitochondrion inner membrane</keyword>
<comment type="function">
    <text evidence="18">Produces ATP from ADP in the presence of a proton gradient across the membrane.</text>
</comment>
<dbReference type="SMART" id="SM00382">
    <property type="entry name" value="AAA"/>
    <property type="match status" value="1"/>
</dbReference>
<dbReference type="HAMAP" id="MF_01347">
    <property type="entry name" value="ATP_synth_beta_bact"/>
    <property type="match status" value="1"/>
</dbReference>
<dbReference type="AlphaFoldDB" id="A0A7J6DXU4"/>
<evidence type="ECO:0000256" key="5">
    <source>
        <dbReference type="ARBA" id="ARBA00022448"/>
    </source>
</evidence>
<dbReference type="SUPFAM" id="SSF52540">
    <property type="entry name" value="P-loop containing nucleoside triphosphate hydrolases"/>
    <property type="match status" value="1"/>
</dbReference>
<dbReference type="InterPro" id="IPR050053">
    <property type="entry name" value="ATPase_alpha/beta_chains"/>
</dbReference>
<evidence type="ECO:0000256" key="17">
    <source>
        <dbReference type="ARBA" id="ARBA00048383"/>
    </source>
</evidence>
<dbReference type="InterPro" id="IPR039261">
    <property type="entry name" value="FNR_nucleotide-bd"/>
</dbReference>
<evidence type="ECO:0000259" key="19">
    <source>
        <dbReference type="PROSITE" id="PS51384"/>
    </source>
</evidence>
<comment type="similarity">
    <text evidence="3">Belongs to the ATPase alpha/beta chains family.</text>
</comment>
<dbReference type="PANTHER" id="PTHR15184">
    <property type="entry name" value="ATP SYNTHASE"/>
    <property type="match status" value="1"/>
</dbReference>
<organism evidence="20 21">
    <name type="scientific">Cannabis sativa</name>
    <name type="common">Hemp</name>
    <name type="synonym">Marijuana</name>
    <dbReference type="NCBI Taxonomy" id="3483"/>
    <lineage>
        <taxon>Eukaryota</taxon>
        <taxon>Viridiplantae</taxon>
        <taxon>Streptophyta</taxon>
        <taxon>Embryophyta</taxon>
        <taxon>Tracheophyta</taxon>
        <taxon>Spermatophyta</taxon>
        <taxon>Magnoliopsida</taxon>
        <taxon>eudicotyledons</taxon>
        <taxon>Gunneridae</taxon>
        <taxon>Pentapetalae</taxon>
        <taxon>rosids</taxon>
        <taxon>fabids</taxon>
        <taxon>Rosales</taxon>
        <taxon>Cannabaceae</taxon>
        <taxon>Cannabis</taxon>
    </lineage>
</organism>
<comment type="subcellular location">
    <subcellularLocation>
        <location evidence="2">Mitochondrion inner membrane</location>
    </subcellularLocation>
</comment>
<evidence type="ECO:0000256" key="15">
    <source>
        <dbReference type="ARBA" id="ARBA00023196"/>
    </source>
</evidence>
<keyword evidence="13" id="KW-0496">Mitochondrion</keyword>
<evidence type="ECO:0000256" key="18">
    <source>
        <dbReference type="RuleBase" id="RU003553"/>
    </source>
</evidence>
<dbReference type="EC" id="7.1.2.2" evidence="18"/>
<sequence length="817" mass="87912">MASRRILSSLLKSSAVRRSPIGTPRISPTTARAASPHGYLLNRVAEYATSAAAAPAASAPAPPAAKDAVKGGKITDEFTGAGSIGQVCQVIGAVVDVRFDEGLPPILTALEVQGFSIRLVLEVAQHLGENMVRTIAMDGTEGLVRGQKVLNTGSPITVPVGRATLGRIINVIGEPIDHRGDIKTDHYLPIHREAPAFVEQATEQQILVTGIKVVDLLAPYQRGGKIGLFGGAGVGKTVLIMELINNVAKAHGGFSVFAGVGERTREGNDLYREMIESGVIKLGEKQSDSKCALVYGQMNEPPGARARVGLTGLTVAEHFRDAEGQDVLLFIDNIFRFTQANSEVSALLGRIPSAVGYQPTLATDLGGLQERITTTKKGSITSVQAIYVPADDLTDPAPATTFAHLDATTVLSRQISELGIYPAVDPLDSTSRMLSPHILGEDHYNTARGVQKVLQNYKNLQDIIAILGMDELSEDDKLTVARARKIQRFLSQPFHVAEVFTGAPGKYVELKESIASFQGVLDGKFDDLSEQAFYMVGALSPAPLPLRTHAHFNPFLPPMSIVRHLTLRHNHHRRRFASLAVAAAVRQDTTVWTPAPLSVVESAAESLFHVTIDLSDSPDLASSHTRAGQYLQLRVPESDKPSFLAIASPPGLGSAKGVFEFLVKSVEGSTAELLCRLKRGDVVEIGPVMGNGFDVDRIQPPEEFPTVLIFATGSGISPIRSLIESGFSAGNRSDVRLYYGARNLQRMAYQDRFKEWESSGVSVVPVLSQPGDDWKGETGYVQAAFKRAKQIFNPRSTGVVLCGQKQMTEVCLCFAFG</sequence>
<dbReference type="Gene3D" id="3.40.50.80">
    <property type="entry name" value="Nucleotide-binding domain of ferredoxin-NADP reductase (FNR) module"/>
    <property type="match status" value="1"/>
</dbReference>
<dbReference type="GO" id="GO:0042776">
    <property type="term" value="P:proton motive force-driven mitochondrial ATP synthesis"/>
    <property type="evidence" value="ECO:0007669"/>
    <property type="project" value="TreeGrafter"/>
</dbReference>
<evidence type="ECO:0000256" key="7">
    <source>
        <dbReference type="ARBA" id="ARBA00022781"/>
    </source>
</evidence>
<keyword evidence="7" id="KW-0375">Hydrogen ion transport</keyword>
<keyword evidence="14" id="KW-0472">Membrane</keyword>
<keyword evidence="12" id="KW-0406">Ion transport</keyword>
<dbReference type="Gene3D" id="1.10.1140.10">
    <property type="entry name" value="Bovine Mitochondrial F1-atpase, Atp Synthase Beta Chain, Chain D, domain 3"/>
    <property type="match status" value="1"/>
</dbReference>
<dbReference type="FunFam" id="2.40.10.170:FF:000006">
    <property type="entry name" value="ATP synthase subunit beta"/>
    <property type="match status" value="1"/>
</dbReference>
<dbReference type="SUPFAM" id="SSF52343">
    <property type="entry name" value="Ferredoxin reductase-like, C-terminal NADP-linked domain"/>
    <property type="match status" value="1"/>
</dbReference>
<dbReference type="InterPro" id="IPR017927">
    <property type="entry name" value="FAD-bd_FR_type"/>
</dbReference>
<keyword evidence="16 18" id="KW-0066">ATP synthesis</keyword>
<dbReference type="FunFam" id="1.10.1140.10:FF:000001">
    <property type="entry name" value="ATP synthase subunit beta"/>
    <property type="match status" value="1"/>
</dbReference>
<dbReference type="InterPro" id="IPR042079">
    <property type="entry name" value="ATP_synt_F1_beta_sf"/>
</dbReference>
<reference evidence="20 21" key="1">
    <citation type="journal article" date="2020" name="bioRxiv">
        <title>Sequence and annotation of 42 cannabis genomes reveals extensive copy number variation in cannabinoid synthesis and pathogen resistance genes.</title>
        <authorList>
            <person name="Mckernan K.J."/>
            <person name="Helbert Y."/>
            <person name="Kane L.T."/>
            <person name="Ebling H."/>
            <person name="Zhang L."/>
            <person name="Liu B."/>
            <person name="Eaton Z."/>
            <person name="Mclaughlin S."/>
            <person name="Kingan S."/>
            <person name="Baybayan P."/>
            <person name="Concepcion G."/>
            <person name="Jordan M."/>
            <person name="Riva A."/>
            <person name="Barbazuk W."/>
            <person name="Harkins T."/>
        </authorList>
    </citation>
    <scope>NUCLEOTIDE SEQUENCE [LARGE SCALE GENOMIC DNA]</scope>
    <source>
        <strain evidence="21">cv. Jamaican Lion 4</strain>
        <tissue evidence="20">Leaf</tissue>
    </source>
</reference>
<dbReference type="PANTHER" id="PTHR15184:SF80">
    <property type="entry name" value="ATP SYNTHASE SUBUNIT BETA-1, MITOCHONDRIAL-RELATED"/>
    <property type="match status" value="1"/>
</dbReference>